<protein>
    <submittedName>
        <fullName evidence="2">Uncharacterized protein</fullName>
    </submittedName>
</protein>
<organism evidence="2 3">
    <name type="scientific">Lysinibacter cavernae</name>
    <dbReference type="NCBI Taxonomy" id="1640652"/>
    <lineage>
        <taxon>Bacteria</taxon>
        <taxon>Bacillati</taxon>
        <taxon>Actinomycetota</taxon>
        <taxon>Actinomycetes</taxon>
        <taxon>Micrococcales</taxon>
        <taxon>Microbacteriaceae</taxon>
        <taxon>Lysinibacter</taxon>
    </lineage>
</organism>
<gene>
    <name evidence="2" type="ORF">FHX76_000229</name>
</gene>
<evidence type="ECO:0000256" key="1">
    <source>
        <dbReference type="SAM" id="MobiDB-lite"/>
    </source>
</evidence>
<keyword evidence="3" id="KW-1185">Reference proteome</keyword>
<dbReference type="Proteomes" id="UP000541033">
    <property type="component" value="Unassembled WGS sequence"/>
</dbReference>
<dbReference type="EMBL" id="JAAMOX010000001">
    <property type="protein sequence ID" value="NIH52361.1"/>
    <property type="molecule type" value="Genomic_DNA"/>
</dbReference>
<comment type="caution">
    <text evidence="2">The sequence shown here is derived from an EMBL/GenBank/DDBJ whole genome shotgun (WGS) entry which is preliminary data.</text>
</comment>
<evidence type="ECO:0000313" key="2">
    <source>
        <dbReference type="EMBL" id="NIH52361.1"/>
    </source>
</evidence>
<name>A0A7X5QYN2_9MICO</name>
<dbReference type="Gene3D" id="3.40.50.720">
    <property type="entry name" value="NAD(P)-binding Rossmann-like Domain"/>
    <property type="match status" value="1"/>
</dbReference>
<feature type="region of interest" description="Disordered" evidence="1">
    <location>
        <begin position="241"/>
        <end position="270"/>
    </location>
</feature>
<feature type="compositionally biased region" description="Basic residues" evidence="1">
    <location>
        <begin position="241"/>
        <end position="250"/>
    </location>
</feature>
<accession>A0A7X5QYN2</accession>
<sequence length="307" mass="34194">MTLHIDPTYWPVWRDPFTLQFGVDEPRAVLTNVTHNDERFVSLLTRGMSVGTLEHFAAAAGIEPERARELLQGLRAVLLSDSTPRPPQSERAVPHPVDLRWPAEAHQESASKDLLASLLYTVGFEKLSTRSRVAGPNTFPLGLVIADYVALPHHFQPWQSNDQPHTALVFSDHSVRWGPIVPLPAGGCLLCPELLHRERDSAWPAIATQAHRLRAPTHTPEIEALAFAGLAADLGAWRRATHTKARRRKAGTHDHTRSKQTPTAQHPLAGRMAVLSATTRRVSYYPAVRYRGCDCQDTLQTQEQIPE</sequence>
<evidence type="ECO:0000313" key="3">
    <source>
        <dbReference type="Proteomes" id="UP000541033"/>
    </source>
</evidence>
<dbReference type="AlphaFoldDB" id="A0A7X5QYN2"/>
<proteinExistence type="predicted"/>
<reference evidence="2 3" key="1">
    <citation type="submission" date="2020-02" db="EMBL/GenBank/DDBJ databases">
        <title>Sequencing the genomes of 1000 actinobacteria strains.</title>
        <authorList>
            <person name="Klenk H.-P."/>
        </authorList>
    </citation>
    <scope>NUCLEOTIDE SEQUENCE [LARGE SCALE GENOMIC DNA]</scope>
    <source>
        <strain evidence="2 3">DSM 27960</strain>
    </source>
</reference>
<dbReference type="RefSeq" id="WP_167146800.1">
    <property type="nucleotide sequence ID" value="NZ_JAAMOX010000001.1"/>
</dbReference>